<dbReference type="RefSeq" id="WP_174969593.1">
    <property type="nucleotide sequence ID" value="NZ_CABVPU010000012.1"/>
</dbReference>
<feature type="transmembrane region" description="Helical" evidence="6">
    <location>
        <begin position="357"/>
        <end position="380"/>
    </location>
</feature>
<dbReference type="AlphaFoldDB" id="A0A6P2LXE0"/>
<feature type="domain" description="Major facilitator superfamily (MFS) profile" evidence="7">
    <location>
        <begin position="15"/>
        <end position="416"/>
    </location>
</feature>
<feature type="transmembrane region" description="Helical" evidence="6">
    <location>
        <begin position="267"/>
        <end position="288"/>
    </location>
</feature>
<keyword evidence="2" id="KW-0813">Transport</keyword>
<dbReference type="SUPFAM" id="SSF103473">
    <property type="entry name" value="MFS general substrate transporter"/>
    <property type="match status" value="1"/>
</dbReference>
<feature type="transmembrane region" description="Helical" evidence="6">
    <location>
        <begin position="12"/>
        <end position="28"/>
    </location>
</feature>
<gene>
    <name evidence="8" type="ORF">BLA15945_03677</name>
</gene>
<evidence type="ECO:0000313" key="8">
    <source>
        <dbReference type="EMBL" id="VWB76897.1"/>
    </source>
</evidence>
<dbReference type="Proteomes" id="UP000494174">
    <property type="component" value="Unassembled WGS sequence"/>
</dbReference>
<feature type="transmembrane region" description="Helical" evidence="6">
    <location>
        <begin position="233"/>
        <end position="255"/>
    </location>
</feature>
<dbReference type="CDD" id="cd17319">
    <property type="entry name" value="MFS_ExuT_GudP_like"/>
    <property type="match status" value="1"/>
</dbReference>
<name>A0A6P2LXE0_BURL3</name>
<feature type="transmembrane region" description="Helical" evidence="6">
    <location>
        <begin position="328"/>
        <end position="350"/>
    </location>
</feature>
<keyword evidence="5 6" id="KW-0472">Membrane</keyword>
<dbReference type="EMBL" id="CABVPU010000012">
    <property type="protein sequence ID" value="VWB76897.1"/>
    <property type="molecule type" value="Genomic_DNA"/>
</dbReference>
<keyword evidence="4 6" id="KW-1133">Transmembrane helix</keyword>
<evidence type="ECO:0000256" key="1">
    <source>
        <dbReference type="ARBA" id="ARBA00004141"/>
    </source>
</evidence>
<dbReference type="InterPro" id="IPR036259">
    <property type="entry name" value="MFS_trans_sf"/>
</dbReference>
<accession>A0A6P2LXE0</accession>
<reference evidence="8 9" key="1">
    <citation type="submission" date="2019-09" db="EMBL/GenBank/DDBJ databases">
        <authorList>
            <person name="Depoorter E."/>
        </authorList>
    </citation>
    <scope>NUCLEOTIDE SEQUENCE [LARGE SCALE GENOMIC DNA]</scope>
    <source>
        <strain evidence="8">R-15945</strain>
    </source>
</reference>
<dbReference type="GO" id="GO:0005886">
    <property type="term" value="C:plasma membrane"/>
    <property type="evidence" value="ECO:0007669"/>
    <property type="project" value="TreeGrafter"/>
</dbReference>
<feature type="transmembrane region" description="Helical" evidence="6">
    <location>
        <begin position="171"/>
        <end position="190"/>
    </location>
</feature>
<dbReference type="Pfam" id="PF07690">
    <property type="entry name" value="MFS_1"/>
    <property type="match status" value="1"/>
</dbReference>
<proteinExistence type="predicted"/>
<feature type="transmembrane region" description="Helical" evidence="6">
    <location>
        <begin position="140"/>
        <end position="159"/>
    </location>
</feature>
<evidence type="ECO:0000259" key="7">
    <source>
        <dbReference type="PROSITE" id="PS50850"/>
    </source>
</evidence>
<feature type="transmembrane region" description="Helical" evidence="6">
    <location>
        <begin position="300"/>
        <end position="322"/>
    </location>
</feature>
<feature type="transmembrane region" description="Helical" evidence="6">
    <location>
        <begin position="107"/>
        <end position="128"/>
    </location>
</feature>
<dbReference type="InterPro" id="IPR020846">
    <property type="entry name" value="MFS_dom"/>
</dbReference>
<sequence>MEGEKPLANQRWWYLMPVIFITYSLAYLDRANYGFAAAAGIDKDLGITHGTSSLIGSLFFLGYCLFQVPGAIYAQHNSVKKLIFFSLILWGLFAMATGMVSNIPTLMALRFMLGVVEAAVMPSMLLYISRWFTRSERSRANTFLVLGNPVTVLWMSVVSGYLVQGFGWREMFVIEGFPALAWAIVWWLIVKERPADAGWMTAIERNQLAARLEAEQAHIPPVRNYKAAFRSAIVLKCCAIHALWSIGVYGFIMWLPSILKMASKIDIVSVGWLAAVPYAGAVVLMVGTSWLCDKMDNRKLFVWPLLTIGAIAFIASCLIGTAHFWVSFWLLVVAGATMYAPYGPFFALVSELLPSNVFGGAIGIVNSSGALGAFFGSWIVGYLDGVTGSPTASYMFMAAALLLAVIITLSVRTKPTRHANSIGAVPATTDAY</sequence>
<evidence type="ECO:0000256" key="6">
    <source>
        <dbReference type="SAM" id="Phobius"/>
    </source>
</evidence>
<evidence type="ECO:0000256" key="2">
    <source>
        <dbReference type="ARBA" id="ARBA00022448"/>
    </source>
</evidence>
<organism evidence="8 9">
    <name type="scientific">Burkholderia lata (strain ATCC 17760 / DSM 23089 / LMG 22485 / NCIMB 9086 / R18194 / 383)</name>
    <dbReference type="NCBI Taxonomy" id="482957"/>
    <lineage>
        <taxon>Bacteria</taxon>
        <taxon>Pseudomonadati</taxon>
        <taxon>Pseudomonadota</taxon>
        <taxon>Betaproteobacteria</taxon>
        <taxon>Burkholderiales</taxon>
        <taxon>Burkholderiaceae</taxon>
        <taxon>Burkholderia</taxon>
        <taxon>Burkholderia cepacia complex</taxon>
    </lineage>
</organism>
<evidence type="ECO:0000256" key="4">
    <source>
        <dbReference type="ARBA" id="ARBA00022989"/>
    </source>
</evidence>
<evidence type="ECO:0000313" key="9">
    <source>
        <dbReference type="Proteomes" id="UP000494174"/>
    </source>
</evidence>
<feature type="transmembrane region" description="Helical" evidence="6">
    <location>
        <begin position="82"/>
        <end position="101"/>
    </location>
</feature>
<feature type="transmembrane region" description="Helical" evidence="6">
    <location>
        <begin position="392"/>
        <end position="411"/>
    </location>
</feature>
<protein>
    <submittedName>
        <fullName evidence="8">Major facilitator family transporter</fullName>
    </submittedName>
</protein>
<keyword evidence="3 6" id="KW-0812">Transmembrane</keyword>
<evidence type="ECO:0000256" key="3">
    <source>
        <dbReference type="ARBA" id="ARBA00022692"/>
    </source>
</evidence>
<feature type="transmembrane region" description="Helical" evidence="6">
    <location>
        <begin position="54"/>
        <end position="75"/>
    </location>
</feature>
<dbReference type="PROSITE" id="PS50850">
    <property type="entry name" value="MFS"/>
    <property type="match status" value="1"/>
</dbReference>
<dbReference type="PANTHER" id="PTHR43791">
    <property type="entry name" value="PERMEASE-RELATED"/>
    <property type="match status" value="1"/>
</dbReference>
<dbReference type="InterPro" id="IPR011701">
    <property type="entry name" value="MFS"/>
</dbReference>
<dbReference type="Gene3D" id="1.20.1250.20">
    <property type="entry name" value="MFS general substrate transporter like domains"/>
    <property type="match status" value="2"/>
</dbReference>
<dbReference type="PANTHER" id="PTHR43791:SF100">
    <property type="entry name" value="SUGAR TRANSPORTER"/>
    <property type="match status" value="1"/>
</dbReference>
<evidence type="ECO:0000256" key="5">
    <source>
        <dbReference type="ARBA" id="ARBA00023136"/>
    </source>
</evidence>
<dbReference type="GO" id="GO:0022857">
    <property type="term" value="F:transmembrane transporter activity"/>
    <property type="evidence" value="ECO:0007669"/>
    <property type="project" value="InterPro"/>
</dbReference>
<comment type="subcellular location">
    <subcellularLocation>
        <location evidence="1">Membrane</location>
        <topology evidence="1">Multi-pass membrane protein</topology>
    </subcellularLocation>
</comment>